<name>A0A4P7NCP5_PYROR</name>
<dbReference type="EMBL" id="CP034206">
    <property type="protein sequence ID" value="QBZ58490.1"/>
    <property type="molecule type" value="Genomic_DNA"/>
</dbReference>
<evidence type="ECO:0000256" key="1">
    <source>
        <dbReference type="SAM" id="Coils"/>
    </source>
</evidence>
<protein>
    <recommendedName>
        <fullName evidence="5">MEI5 protein</fullName>
    </recommendedName>
</protein>
<feature type="region of interest" description="Disordered" evidence="2">
    <location>
        <begin position="402"/>
        <end position="424"/>
    </location>
</feature>
<evidence type="ECO:0008006" key="5">
    <source>
        <dbReference type="Google" id="ProtNLM"/>
    </source>
</evidence>
<feature type="compositionally biased region" description="Basic and acidic residues" evidence="2">
    <location>
        <begin position="471"/>
        <end position="489"/>
    </location>
</feature>
<evidence type="ECO:0000313" key="3">
    <source>
        <dbReference type="EMBL" id="QBZ58490.1"/>
    </source>
</evidence>
<proteinExistence type="predicted"/>
<dbReference type="AlphaFoldDB" id="A0A4P7NCP5"/>
<dbReference type="Proteomes" id="UP000294847">
    <property type="component" value="Chromosome 3"/>
</dbReference>
<evidence type="ECO:0000313" key="4">
    <source>
        <dbReference type="Proteomes" id="UP000294847"/>
    </source>
</evidence>
<feature type="region of interest" description="Disordered" evidence="2">
    <location>
        <begin position="471"/>
        <end position="514"/>
    </location>
</feature>
<evidence type="ECO:0000256" key="2">
    <source>
        <dbReference type="SAM" id="MobiDB-lite"/>
    </source>
</evidence>
<gene>
    <name evidence="3" type="ORF">PoMZ_03443</name>
</gene>
<feature type="coiled-coil region" evidence="1">
    <location>
        <begin position="64"/>
        <end position="175"/>
    </location>
</feature>
<sequence>MSSPAVPANLTHYQQPETLLHQLISCINKISQDKSFQQLQIILKYHGIVQEKLRTTDSAYRKNLEELAQLTAETKAEKERLTKKILEQNAETNKALEDKMTVHRKLEAQKTINADLESTIKSLEQELNRVVAHSKKHEESVDKHKIILEKQKEQIAAAKQEVATATNKLKMASDQLGVKSDALKETERKLGLFQSYTVKLTPLERERGYIPEMLASLFKDASTLFEEFLGIDLDMDCLQELRSWERVRDHAATQHSFPLPASNSAPAKKMRVNMGLSIYSRALAKHVFRSNYLFPDAEKVLEALHAKDTLQGTLVRAVLLQVLPGMQKKRQGALAKIVVDEVCEVVAGLMSGDLQKKFRGRLGQLTITLCGNWEAVQRVHERIRPSFALSEDDWQVLPVWSDLAPTPNGAPRRSRGDKDGQLGQQDLNLSTISTDDIARVVWPAFLATDEEGTSELISFGYVISRDDVQRAANEDMPKRAMRKADRDGDPGGQRRRRDSAVFVSHGPSDLPSIK</sequence>
<keyword evidence="1" id="KW-0175">Coiled coil</keyword>
<organism evidence="3 4">
    <name type="scientific">Pyricularia oryzae</name>
    <name type="common">Rice blast fungus</name>
    <name type="synonym">Magnaporthe oryzae</name>
    <dbReference type="NCBI Taxonomy" id="318829"/>
    <lineage>
        <taxon>Eukaryota</taxon>
        <taxon>Fungi</taxon>
        <taxon>Dikarya</taxon>
        <taxon>Ascomycota</taxon>
        <taxon>Pezizomycotina</taxon>
        <taxon>Sordariomycetes</taxon>
        <taxon>Sordariomycetidae</taxon>
        <taxon>Magnaporthales</taxon>
        <taxon>Pyriculariaceae</taxon>
        <taxon>Pyricularia</taxon>
    </lineage>
</organism>
<reference evidence="3 4" key="1">
    <citation type="journal article" date="2019" name="Mol. Biol. Evol.">
        <title>Blast fungal genomes show frequent chromosomal changes, gene gains and losses, and effector gene turnover.</title>
        <authorList>
            <person name="Gomez Luciano L.B."/>
            <person name="Jason Tsai I."/>
            <person name="Chuma I."/>
            <person name="Tosa Y."/>
            <person name="Chen Y.H."/>
            <person name="Li J.Y."/>
            <person name="Li M.Y."/>
            <person name="Jade Lu M.Y."/>
            <person name="Nakayashiki H."/>
            <person name="Li W.H."/>
        </authorList>
    </citation>
    <scope>NUCLEOTIDE SEQUENCE [LARGE SCALE GENOMIC DNA]</scope>
    <source>
        <strain evidence="3">MZ5-1-6</strain>
    </source>
</reference>
<accession>A0A4P7NCP5</accession>